<dbReference type="OrthoDB" id="969612at2"/>
<proteinExistence type="predicted"/>
<organism evidence="1 2">
    <name type="scientific">Chryseobacterium koreense CCUG 49689</name>
    <dbReference type="NCBI Taxonomy" id="1304281"/>
    <lineage>
        <taxon>Bacteria</taxon>
        <taxon>Pseudomonadati</taxon>
        <taxon>Bacteroidota</taxon>
        <taxon>Flavobacteriia</taxon>
        <taxon>Flavobacteriales</taxon>
        <taxon>Weeksellaceae</taxon>
        <taxon>Chryseobacterium group</taxon>
        <taxon>Chryseobacterium</taxon>
    </lineage>
</organism>
<reference evidence="1 2" key="1">
    <citation type="journal article" date="2004" name="Int. J. Syst. Evol. Microbiol.">
        <title>Kaistella koreensis gen. nov., sp. nov., a novel member of the Chryseobacterium-Bergeyella-Riemerella branch.</title>
        <authorList>
            <person name="Kim M.K."/>
            <person name="Im W.T."/>
            <person name="Shin Y.K."/>
            <person name="Lim J.H."/>
            <person name="Kim S.H."/>
            <person name="Lee B.C."/>
            <person name="Park M.Y."/>
            <person name="Lee K.Y."/>
            <person name="Lee S.T."/>
        </authorList>
    </citation>
    <scope>NUCLEOTIDE SEQUENCE [LARGE SCALE GENOMIC DNA]</scope>
    <source>
        <strain evidence="1 2">CCUG 49689</strain>
    </source>
</reference>
<evidence type="ECO:0000313" key="2">
    <source>
        <dbReference type="Proteomes" id="UP000035900"/>
    </source>
</evidence>
<evidence type="ECO:0000313" key="1">
    <source>
        <dbReference type="EMBL" id="KMQ72143.1"/>
    </source>
</evidence>
<sequence>MKALHKMDNLDKGELLCRLFPEEMANIQNAVKKQCEYFLKNEITIREGWYQKGFFTAEFWYRLVQDAHRIIEKNEDKLLKKPRWFADHFFDGYNAIFAMHCLIEYAQTEDCKPNLKQAIHLIFGSEPLLKITLNDK</sequence>
<dbReference type="PATRIC" id="fig|1304281.5.peg.819"/>
<dbReference type="EMBL" id="LFNG01000004">
    <property type="protein sequence ID" value="KMQ72143.1"/>
    <property type="molecule type" value="Genomic_DNA"/>
</dbReference>
<name>A0A0J7J150_9FLAO</name>
<protein>
    <submittedName>
        <fullName evidence="1">Uncharacterized protein</fullName>
    </submittedName>
</protein>
<gene>
    <name evidence="1" type="ORF">ACM44_03800</name>
</gene>
<keyword evidence="2" id="KW-1185">Reference proteome</keyword>
<dbReference type="STRING" id="1304281.ACM44_03800"/>
<dbReference type="AlphaFoldDB" id="A0A0J7J150"/>
<accession>A0A0J7J150</accession>
<comment type="caution">
    <text evidence="1">The sequence shown here is derived from an EMBL/GenBank/DDBJ whole genome shotgun (WGS) entry which is preliminary data.</text>
</comment>
<dbReference type="Proteomes" id="UP000035900">
    <property type="component" value="Unassembled WGS sequence"/>
</dbReference>